<evidence type="ECO:0000313" key="1">
    <source>
        <dbReference type="EnsemblPlants" id="TuG1812G0500000939.01.T01"/>
    </source>
</evidence>
<evidence type="ECO:0000313" key="2">
    <source>
        <dbReference type="Proteomes" id="UP000015106"/>
    </source>
</evidence>
<name>A0A8R7QB35_TRIUA</name>
<protein>
    <submittedName>
        <fullName evidence="1">Uncharacterized protein</fullName>
    </submittedName>
</protein>
<dbReference type="AlphaFoldDB" id="A0A8R7QB35"/>
<sequence>MGRCWNQLVRKLQPAQRELHTAKGIAGASTTSCYHGAAWDARTGSALSCNRDAQMLEPASVLAAIGIFLLELVSRRSRRHAAICWNRHSGELQPALRRATTSSARCYDQQRGGGEERGAASLIFAGTGNVDSYIRQFFATTIDERERRGSCIDLCSAMRYDGGELQAGKMASYVLERDAKGCGMLRE</sequence>
<reference evidence="1" key="3">
    <citation type="submission" date="2022-06" db="UniProtKB">
        <authorList>
            <consortium name="EnsemblPlants"/>
        </authorList>
    </citation>
    <scope>IDENTIFICATION</scope>
</reference>
<dbReference type="Proteomes" id="UP000015106">
    <property type="component" value="Chromosome 5"/>
</dbReference>
<dbReference type="EnsemblPlants" id="TuG1812G0500000939.01.T01">
    <property type="protein sequence ID" value="TuG1812G0500000939.01.T01"/>
    <property type="gene ID" value="TuG1812G0500000939.01"/>
</dbReference>
<reference evidence="2" key="1">
    <citation type="journal article" date="2013" name="Nature">
        <title>Draft genome of the wheat A-genome progenitor Triticum urartu.</title>
        <authorList>
            <person name="Ling H.Q."/>
            <person name="Zhao S."/>
            <person name="Liu D."/>
            <person name="Wang J."/>
            <person name="Sun H."/>
            <person name="Zhang C."/>
            <person name="Fan H."/>
            <person name="Li D."/>
            <person name="Dong L."/>
            <person name="Tao Y."/>
            <person name="Gao C."/>
            <person name="Wu H."/>
            <person name="Li Y."/>
            <person name="Cui Y."/>
            <person name="Guo X."/>
            <person name="Zheng S."/>
            <person name="Wang B."/>
            <person name="Yu K."/>
            <person name="Liang Q."/>
            <person name="Yang W."/>
            <person name="Lou X."/>
            <person name="Chen J."/>
            <person name="Feng M."/>
            <person name="Jian J."/>
            <person name="Zhang X."/>
            <person name="Luo G."/>
            <person name="Jiang Y."/>
            <person name="Liu J."/>
            <person name="Wang Z."/>
            <person name="Sha Y."/>
            <person name="Zhang B."/>
            <person name="Wu H."/>
            <person name="Tang D."/>
            <person name="Shen Q."/>
            <person name="Xue P."/>
            <person name="Zou S."/>
            <person name="Wang X."/>
            <person name="Liu X."/>
            <person name="Wang F."/>
            <person name="Yang Y."/>
            <person name="An X."/>
            <person name="Dong Z."/>
            <person name="Zhang K."/>
            <person name="Zhang X."/>
            <person name="Luo M.C."/>
            <person name="Dvorak J."/>
            <person name="Tong Y."/>
            <person name="Wang J."/>
            <person name="Yang H."/>
            <person name="Li Z."/>
            <person name="Wang D."/>
            <person name="Zhang A."/>
            <person name="Wang J."/>
        </authorList>
    </citation>
    <scope>NUCLEOTIDE SEQUENCE</scope>
    <source>
        <strain evidence="2">cv. G1812</strain>
    </source>
</reference>
<organism evidence="1 2">
    <name type="scientific">Triticum urartu</name>
    <name type="common">Red wild einkorn</name>
    <name type="synonym">Crithodium urartu</name>
    <dbReference type="NCBI Taxonomy" id="4572"/>
    <lineage>
        <taxon>Eukaryota</taxon>
        <taxon>Viridiplantae</taxon>
        <taxon>Streptophyta</taxon>
        <taxon>Embryophyta</taxon>
        <taxon>Tracheophyta</taxon>
        <taxon>Spermatophyta</taxon>
        <taxon>Magnoliopsida</taxon>
        <taxon>Liliopsida</taxon>
        <taxon>Poales</taxon>
        <taxon>Poaceae</taxon>
        <taxon>BOP clade</taxon>
        <taxon>Pooideae</taxon>
        <taxon>Triticodae</taxon>
        <taxon>Triticeae</taxon>
        <taxon>Triticinae</taxon>
        <taxon>Triticum</taxon>
    </lineage>
</organism>
<proteinExistence type="predicted"/>
<reference evidence="1" key="2">
    <citation type="submission" date="2018-03" db="EMBL/GenBank/DDBJ databases">
        <title>The Triticum urartu genome reveals the dynamic nature of wheat genome evolution.</title>
        <authorList>
            <person name="Ling H."/>
            <person name="Ma B."/>
            <person name="Shi X."/>
            <person name="Liu H."/>
            <person name="Dong L."/>
            <person name="Sun H."/>
            <person name="Cao Y."/>
            <person name="Gao Q."/>
            <person name="Zheng S."/>
            <person name="Li Y."/>
            <person name="Yu Y."/>
            <person name="Du H."/>
            <person name="Qi M."/>
            <person name="Li Y."/>
            <person name="Yu H."/>
            <person name="Cui Y."/>
            <person name="Wang N."/>
            <person name="Chen C."/>
            <person name="Wu H."/>
            <person name="Zhao Y."/>
            <person name="Zhang J."/>
            <person name="Li Y."/>
            <person name="Zhou W."/>
            <person name="Zhang B."/>
            <person name="Hu W."/>
            <person name="Eijk M."/>
            <person name="Tang J."/>
            <person name="Witsenboer H."/>
            <person name="Zhao S."/>
            <person name="Li Z."/>
            <person name="Zhang A."/>
            <person name="Wang D."/>
            <person name="Liang C."/>
        </authorList>
    </citation>
    <scope>NUCLEOTIDE SEQUENCE [LARGE SCALE GENOMIC DNA]</scope>
    <source>
        <strain evidence="1">cv. G1812</strain>
    </source>
</reference>
<accession>A0A8R7QB35</accession>
<keyword evidence="2" id="KW-1185">Reference proteome</keyword>
<dbReference type="Gramene" id="TuG1812G0500000939.01.T01">
    <property type="protein sequence ID" value="TuG1812G0500000939.01.T01"/>
    <property type="gene ID" value="TuG1812G0500000939.01"/>
</dbReference>